<accession>A0AAV4QW61</accession>
<name>A0AAV4QW61_CAEEX</name>
<reference evidence="1 2" key="1">
    <citation type="submission" date="2021-06" db="EMBL/GenBank/DDBJ databases">
        <title>Caerostris extrusa draft genome.</title>
        <authorList>
            <person name="Kono N."/>
            <person name="Arakawa K."/>
        </authorList>
    </citation>
    <scope>NUCLEOTIDE SEQUENCE [LARGE SCALE GENOMIC DNA]</scope>
</reference>
<organism evidence="1 2">
    <name type="scientific">Caerostris extrusa</name>
    <name type="common">Bark spider</name>
    <name type="synonym">Caerostris bankana</name>
    <dbReference type="NCBI Taxonomy" id="172846"/>
    <lineage>
        <taxon>Eukaryota</taxon>
        <taxon>Metazoa</taxon>
        <taxon>Ecdysozoa</taxon>
        <taxon>Arthropoda</taxon>
        <taxon>Chelicerata</taxon>
        <taxon>Arachnida</taxon>
        <taxon>Araneae</taxon>
        <taxon>Araneomorphae</taxon>
        <taxon>Entelegynae</taxon>
        <taxon>Araneoidea</taxon>
        <taxon>Araneidae</taxon>
        <taxon>Caerostris</taxon>
    </lineage>
</organism>
<proteinExistence type="predicted"/>
<dbReference type="Proteomes" id="UP001054945">
    <property type="component" value="Unassembled WGS sequence"/>
</dbReference>
<dbReference type="EMBL" id="BPLR01007053">
    <property type="protein sequence ID" value="GIY14273.1"/>
    <property type="molecule type" value="Genomic_DNA"/>
</dbReference>
<sequence length="89" mass="10053">MICATLFLVPATPFNAIKGENRFPYGGTNAGVDGCFHGKLLLWKVGRLCRQKTFAENAKEWFKWDLLSINNIDNRIFNLLAGNSFSEKI</sequence>
<evidence type="ECO:0000313" key="1">
    <source>
        <dbReference type="EMBL" id="GIY14273.1"/>
    </source>
</evidence>
<keyword evidence="2" id="KW-1185">Reference proteome</keyword>
<evidence type="ECO:0000313" key="2">
    <source>
        <dbReference type="Proteomes" id="UP001054945"/>
    </source>
</evidence>
<comment type="caution">
    <text evidence="1">The sequence shown here is derived from an EMBL/GenBank/DDBJ whole genome shotgun (WGS) entry which is preliminary data.</text>
</comment>
<gene>
    <name evidence="1" type="ORF">CEXT_356001</name>
</gene>
<dbReference type="AlphaFoldDB" id="A0AAV4QW61"/>
<protein>
    <submittedName>
        <fullName evidence="1">Uncharacterized protein</fullName>
    </submittedName>
</protein>